<protein>
    <submittedName>
        <fullName evidence="13">Magnesium and cobalt efflux protein CorC</fullName>
    </submittedName>
</protein>
<dbReference type="OrthoDB" id="9798188at2"/>
<keyword evidence="4" id="KW-0677">Repeat</keyword>
<feature type="transmembrane region" description="Helical" evidence="10">
    <location>
        <begin position="112"/>
        <end position="133"/>
    </location>
</feature>
<dbReference type="InterPro" id="IPR002550">
    <property type="entry name" value="CNNM"/>
</dbReference>
<dbReference type="InterPro" id="IPR036318">
    <property type="entry name" value="FAD-bd_PCMH-like_sf"/>
</dbReference>
<dbReference type="GO" id="GO:0050660">
    <property type="term" value="F:flavin adenine dinucleotide binding"/>
    <property type="evidence" value="ECO:0007669"/>
    <property type="project" value="InterPro"/>
</dbReference>
<evidence type="ECO:0000313" key="14">
    <source>
        <dbReference type="Proteomes" id="UP000187735"/>
    </source>
</evidence>
<dbReference type="SUPFAM" id="SSF56176">
    <property type="entry name" value="FAD-binding/transporter-associated domain-like"/>
    <property type="match status" value="1"/>
</dbReference>
<dbReference type="Gene3D" id="3.30.465.10">
    <property type="match status" value="1"/>
</dbReference>
<dbReference type="PROSITE" id="PS51846">
    <property type="entry name" value="CNNM"/>
    <property type="match status" value="1"/>
</dbReference>
<dbReference type="PANTHER" id="PTHR43099:SF5">
    <property type="entry name" value="HLYC_CORC FAMILY TRANSPORTER"/>
    <property type="match status" value="1"/>
</dbReference>
<dbReference type="PROSITE" id="PS51371">
    <property type="entry name" value="CBS"/>
    <property type="match status" value="2"/>
</dbReference>
<dbReference type="RefSeq" id="WP_083732038.1">
    <property type="nucleotide sequence ID" value="NZ_CP017641.1"/>
</dbReference>
<reference evidence="13 14" key="1">
    <citation type="journal article" date="2016" name="Front. Microbiol.">
        <title>Fuerstia marisgermanicae gen. nov., sp. nov., an Unusual Member of the Phylum Planctomycetes from the German Wadden Sea.</title>
        <authorList>
            <person name="Kohn T."/>
            <person name="Heuer A."/>
            <person name="Jogler M."/>
            <person name="Vollmers J."/>
            <person name="Boedeker C."/>
            <person name="Bunk B."/>
            <person name="Rast P."/>
            <person name="Borchert D."/>
            <person name="Glockner I."/>
            <person name="Freese H.M."/>
            <person name="Klenk H.P."/>
            <person name="Overmann J."/>
            <person name="Kaster A.K."/>
            <person name="Rohde M."/>
            <person name="Wiegand S."/>
            <person name="Jogler C."/>
        </authorList>
    </citation>
    <scope>NUCLEOTIDE SEQUENCE [LARGE SCALE GENOMIC DNA]</scope>
    <source>
        <strain evidence="13 14">NH11</strain>
    </source>
</reference>
<dbReference type="KEGG" id="fmr:Fuma_02742"/>
<evidence type="ECO:0000256" key="9">
    <source>
        <dbReference type="PROSITE-ProRule" id="PRU01193"/>
    </source>
</evidence>
<evidence type="ECO:0000256" key="2">
    <source>
        <dbReference type="ARBA" id="ARBA00022475"/>
    </source>
</evidence>
<comment type="subcellular location">
    <subcellularLocation>
        <location evidence="1">Cell membrane</location>
        <topology evidence="1">Multi-pass membrane protein</topology>
    </subcellularLocation>
</comment>
<dbReference type="Pfam" id="PF03471">
    <property type="entry name" value="CorC_HlyC"/>
    <property type="match status" value="1"/>
</dbReference>
<keyword evidence="6 8" id="KW-0129">CBS domain</keyword>
<dbReference type="GO" id="GO:0005886">
    <property type="term" value="C:plasma membrane"/>
    <property type="evidence" value="ECO:0007669"/>
    <property type="project" value="UniProtKB-SubCell"/>
</dbReference>
<dbReference type="CDD" id="cd04590">
    <property type="entry name" value="CBS_pair_CorC_HlyC_assoc"/>
    <property type="match status" value="1"/>
</dbReference>
<dbReference type="SUPFAM" id="SSF54631">
    <property type="entry name" value="CBS-domain pair"/>
    <property type="match status" value="1"/>
</dbReference>
<dbReference type="InterPro" id="IPR046342">
    <property type="entry name" value="CBS_dom_sf"/>
</dbReference>
<dbReference type="InterPro" id="IPR044751">
    <property type="entry name" value="Ion_transp-like_CBS"/>
</dbReference>
<keyword evidence="5 9" id="KW-1133">Transmembrane helix</keyword>
<dbReference type="FunFam" id="3.10.580.10:FF:000002">
    <property type="entry name" value="Magnesium/cobalt efflux protein CorC"/>
    <property type="match status" value="1"/>
</dbReference>
<dbReference type="STRING" id="1891926.Fuma_02742"/>
<evidence type="ECO:0000256" key="3">
    <source>
        <dbReference type="ARBA" id="ARBA00022692"/>
    </source>
</evidence>
<evidence type="ECO:0000256" key="7">
    <source>
        <dbReference type="ARBA" id="ARBA00023136"/>
    </source>
</evidence>
<evidence type="ECO:0000259" key="11">
    <source>
        <dbReference type="PROSITE" id="PS51371"/>
    </source>
</evidence>
<dbReference type="InterPro" id="IPR051676">
    <property type="entry name" value="UPF0053_domain"/>
</dbReference>
<feature type="domain" description="CNNM transmembrane" evidence="12">
    <location>
        <begin position="12"/>
        <end position="215"/>
    </location>
</feature>
<dbReference type="InterPro" id="IPR000644">
    <property type="entry name" value="CBS_dom"/>
</dbReference>
<dbReference type="EMBL" id="CP017641">
    <property type="protein sequence ID" value="APZ93126.1"/>
    <property type="molecule type" value="Genomic_DNA"/>
</dbReference>
<evidence type="ECO:0000313" key="13">
    <source>
        <dbReference type="EMBL" id="APZ93126.1"/>
    </source>
</evidence>
<dbReference type="Pfam" id="PF00571">
    <property type="entry name" value="CBS"/>
    <property type="match status" value="1"/>
</dbReference>
<feature type="transmembrane region" description="Helical" evidence="10">
    <location>
        <begin position="20"/>
        <end position="41"/>
    </location>
</feature>
<gene>
    <name evidence="13" type="primary">corC_1</name>
    <name evidence="13" type="ORF">Fuma_02742</name>
</gene>
<sequence length="459" mass="50725">MSVWIAEIESASAFSNVLMLALAIFLVALNGFFVAAEFALVKVRGSQIEELVRQRKPFSGTAKWLADRLEDSLSACQLGITMASLALGWVGEPAFSHLVQPVLKYAGVESEAVLHTIGFAIAFTFITGLHLVIGEQAPKIFAIRRPEQMVLWCAVPMKFFYVMSYPLLISLNAATTLILKRLGVEGAGHEAPHSEDEIRALLREARIHGDVTHSEQRLIDAVFEFDDTICRRVMVPRADVEFFTFDQTLPECLDQARRSRHTRFPLCDGSLDTVVGVVHIKNLIGQKDDDDFDLKSLARPPKTVPENMPISKLLRHFQGTRQHMAFVADEYSNIIGIVTLENVLEQIVGPVQDEFDLETPEIVPDGPGQYIVQGGTPIDVVEKVLNLYRSDDDVDTFSGLLMNRHGEILESGDRIQLDGAMAEVLDVKGARAERIRVTLDDSPAAQDFNDNQNGTGAGA</sequence>
<evidence type="ECO:0000256" key="8">
    <source>
        <dbReference type="PROSITE-ProRule" id="PRU00703"/>
    </source>
</evidence>
<dbReference type="SMART" id="SM01091">
    <property type="entry name" value="CorC_HlyC"/>
    <property type="match status" value="1"/>
</dbReference>
<evidence type="ECO:0000256" key="5">
    <source>
        <dbReference type="ARBA" id="ARBA00022989"/>
    </source>
</evidence>
<proteinExistence type="predicted"/>
<feature type="domain" description="CBS" evidence="11">
    <location>
        <begin position="234"/>
        <end position="294"/>
    </location>
</feature>
<evidence type="ECO:0000256" key="1">
    <source>
        <dbReference type="ARBA" id="ARBA00004651"/>
    </source>
</evidence>
<name>A0A1P8WGC3_9PLAN</name>
<organism evidence="13 14">
    <name type="scientific">Fuerstiella marisgermanici</name>
    <dbReference type="NCBI Taxonomy" id="1891926"/>
    <lineage>
        <taxon>Bacteria</taxon>
        <taxon>Pseudomonadati</taxon>
        <taxon>Planctomycetota</taxon>
        <taxon>Planctomycetia</taxon>
        <taxon>Planctomycetales</taxon>
        <taxon>Planctomycetaceae</taxon>
        <taxon>Fuerstiella</taxon>
    </lineage>
</organism>
<dbReference type="Proteomes" id="UP000187735">
    <property type="component" value="Chromosome"/>
</dbReference>
<dbReference type="InterPro" id="IPR005170">
    <property type="entry name" value="Transptr-assoc_dom"/>
</dbReference>
<accession>A0A1P8WGC3</accession>
<keyword evidence="14" id="KW-1185">Reference proteome</keyword>
<dbReference type="Pfam" id="PF01595">
    <property type="entry name" value="CNNM"/>
    <property type="match status" value="1"/>
</dbReference>
<dbReference type="PANTHER" id="PTHR43099">
    <property type="entry name" value="UPF0053 PROTEIN YRKA"/>
    <property type="match status" value="1"/>
</dbReference>
<dbReference type="AlphaFoldDB" id="A0A1P8WGC3"/>
<evidence type="ECO:0000259" key="12">
    <source>
        <dbReference type="PROSITE" id="PS51846"/>
    </source>
</evidence>
<feature type="domain" description="CBS" evidence="11">
    <location>
        <begin position="297"/>
        <end position="354"/>
    </location>
</feature>
<evidence type="ECO:0000256" key="10">
    <source>
        <dbReference type="SAM" id="Phobius"/>
    </source>
</evidence>
<keyword evidence="7 9" id="KW-0472">Membrane</keyword>
<dbReference type="Gene3D" id="3.10.580.10">
    <property type="entry name" value="CBS-domain"/>
    <property type="match status" value="1"/>
</dbReference>
<keyword evidence="2" id="KW-1003">Cell membrane</keyword>
<dbReference type="InterPro" id="IPR016169">
    <property type="entry name" value="FAD-bd_PCMH_sub2"/>
</dbReference>
<evidence type="ECO:0000256" key="4">
    <source>
        <dbReference type="ARBA" id="ARBA00022737"/>
    </source>
</evidence>
<evidence type="ECO:0000256" key="6">
    <source>
        <dbReference type="ARBA" id="ARBA00023122"/>
    </source>
</evidence>
<keyword evidence="3 9" id="KW-0812">Transmembrane</keyword>